<feature type="region of interest" description="Disordered" evidence="1">
    <location>
        <begin position="1"/>
        <end position="21"/>
    </location>
</feature>
<proteinExistence type="predicted"/>
<protein>
    <submittedName>
        <fullName evidence="2">Uncharacterized protein</fullName>
    </submittedName>
</protein>
<dbReference type="Proteomes" id="UP001499930">
    <property type="component" value="Unassembled WGS sequence"/>
</dbReference>
<reference evidence="3" key="1">
    <citation type="journal article" date="2019" name="Int. J. Syst. Evol. Microbiol.">
        <title>The Global Catalogue of Microorganisms (GCM) 10K type strain sequencing project: providing services to taxonomists for standard genome sequencing and annotation.</title>
        <authorList>
            <consortium name="The Broad Institute Genomics Platform"/>
            <consortium name="The Broad Institute Genome Sequencing Center for Infectious Disease"/>
            <person name="Wu L."/>
            <person name="Ma J."/>
        </authorList>
    </citation>
    <scope>NUCLEOTIDE SEQUENCE [LARGE SCALE GENOMIC DNA]</scope>
    <source>
        <strain evidence="3">JCM 3106</strain>
    </source>
</reference>
<gene>
    <name evidence="2" type="ORF">GCM10017559_62130</name>
</gene>
<organism evidence="2 3">
    <name type="scientific">Streptosporangium longisporum</name>
    <dbReference type="NCBI Taxonomy" id="46187"/>
    <lineage>
        <taxon>Bacteria</taxon>
        <taxon>Bacillati</taxon>
        <taxon>Actinomycetota</taxon>
        <taxon>Actinomycetes</taxon>
        <taxon>Streptosporangiales</taxon>
        <taxon>Streptosporangiaceae</taxon>
        <taxon>Streptosporangium</taxon>
    </lineage>
</organism>
<comment type="caution">
    <text evidence="2">The sequence shown here is derived from an EMBL/GenBank/DDBJ whole genome shotgun (WGS) entry which is preliminary data.</text>
</comment>
<feature type="compositionally biased region" description="Polar residues" evidence="1">
    <location>
        <begin position="1"/>
        <end position="17"/>
    </location>
</feature>
<dbReference type="EMBL" id="BAAAWD010000016">
    <property type="protein sequence ID" value="GAA3027467.1"/>
    <property type="molecule type" value="Genomic_DNA"/>
</dbReference>
<evidence type="ECO:0000256" key="1">
    <source>
        <dbReference type="SAM" id="MobiDB-lite"/>
    </source>
</evidence>
<dbReference type="RefSeq" id="WP_344902056.1">
    <property type="nucleotide sequence ID" value="NZ_BAAAWD010000016.1"/>
</dbReference>
<accession>A0ABP6KZD0</accession>
<name>A0ABP6KZD0_9ACTN</name>
<sequence length="132" mass="14399">MSTPSTPETPAQKSRVWTPQMGPGTYDFDKGEFTPAAPAPALIEYAATNERREGAPETFVIYVAGVAVGSATFTYLGAGEWYLCMRDTSGEPTSGTRGDMWSAPMPILRERVHIEHDVPLTDIEVHVPDIEV</sequence>
<evidence type="ECO:0000313" key="2">
    <source>
        <dbReference type="EMBL" id="GAA3027467.1"/>
    </source>
</evidence>
<keyword evidence="3" id="KW-1185">Reference proteome</keyword>
<evidence type="ECO:0000313" key="3">
    <source>
        <dbReference type="Proteomes" id="UP001499930"/>
    </source>
</evidence>